<organism evidence="2 3">
    <name type="scientific">Pseudopithomyces chartarum</name>
    <dbReference type="NCBI Taxonomy" id="1892770"/>
    <lineage>
        <taxon>Eukaryota</taxon>
        <taxon>Fungi</taxon>
        <taxon>Dikarya</taxon>
        <taxon>Ascomycota</taxon>
        <taxon>Pezizomycotina</taxon>
        <taxon>Dothideomycetes</taxon>
        <taxon>Pleosporomycetidae</taxon>
        <taxon>Pleosporales</taxon>
        <taxon>Massarineae</taxon>
        <taxon>Didymosphaeriaceae</taxon>
        <taxon>Pseudopithomyces</taxon>
    </lineage>
</organism>
<reference evidence="2 3" key="1">
    <citation type="submission" date="2021-02" db="EMBL/GenBank/DDBJ databases">
        <title>Genome assembly of Pseudopithomyces chartarum.</title>
        <authorList>
            <person name="Jauregui R."/>
            <person name="Singh J."/>
            <person name="Voisey C."/>
        </authorList>
    </citation>
    <scope>NUCLEOTIDE SEQUENCE [LARGE SCALE GENOMIC DNA]</scope>
    <source>
        <strain evidence="2 3">AGR01</strain>
    </source>
</reference>
<dbReference type="AlphaFoldDB" id="A0AAN6LMR5"/>
<sequence>MPLDLSIIPYTIDLGIAILNALIRFMNWDGLKLPTFYLALYRRIRNWFIGFLRNNMGHLAQSRRGQLPGWVRDDLARLVRGVRDTAPNADREVYRFDRRGMTTSSIIGMILILILMITIITMTIDIAATNLAMGDKSLQAILL</sequence>
<keyword evidence="3" id="KW-1185">Reference proteome</keyword>
<comment type="caution">
    <text evidence="2">The sequence shown here is derived from an EMBL/GenBank/DDBJ whole genome shotgun (WGS) entry which is preliminary data.</text>
</comment>
<feature type="transmembrane region" description="Helical" evidence="1">
    <location>
        <begin position="106"/>
        <end position="128"/>
    </location>
</feature>
<gene>
    <name evidence="2" type="ORF">GRF29_213g959369</name>
</gene>
<feature type="transmembrane region" description="Helical" evidence="1">
    <location>
        <begin position="6"/>
        <end position="23"/>
    </location>
</feature>
<evidence type="ECO:0000313" key="2">
    <source>
        <dbReference type="EMBL" id="KAK3201078.1"/>
    </source>
</evidence>
<evidence type="ECO:0000313" key="3">
    <source>
        <dbReference type="Proteomes" id="UP001280581"/>
    </source>
</evidence>
<name>A0AAN6LMR5_9PLEO</name>
<keyword evidence="1" id="KW-0472">Membrane</keyword>
<evidence type="ECO:0000256" key="1">
    <source>
        <dbReference type="SAM" id="Phobius"/>
    </source>
</evidence>
<proteinExistence type="predicted"/>
<accession>A0AAN6LMR5</accession>
<dbReference type="EMBL" id="WVTA01000017">
    <property type="protein sequence ID" value="KAK3201078.1"/>
    <property type="molecule type" value="Genomic_DNA"/>
</dbReference>
<keyword evidence="1" id="KW-0812">Transmembrane</keyword>
<keyword evidence="1" id="KW-1133">Transmembrane helix</keyword>
<protein>
    <submittedName>
        <fullName evidence="2">Uncharacterized protein</fullName>
    </submittedName>
</protein>
<dbReference type="Proteomes" id="UP001280581">
    <property type="component" value="Unassembled WGS sequence"/>
</dbReference>